<dbReference type="RefSeq" id="WP_135437087.1">
    <property type="nucleotide sequence ID" value="NZ_SRLA01000009.1"/>
</dbReference>
<evidence type="ECO:0000256" key="1">
    <source>
        <dbReference type="SAM" id="MobiDB-lite"/>
    </source>
</evidence>
<evidence type="ECO:0000313" key="3">
    <source>
        <dbReference type="Proteomes" id="UP000298337"/>
    </source>
</evidence>
<proteinExistence type="predicted"/>
<feature type="compositionally biased region" description="Basic and acidic residues" evidence="1">
    <location>
        <begin position="129"/>
        <end position="141"/>
    </location>
</feature>
<feature type="compositionally biased region" description="Polar residues" evidence="1">
    <location>
        <begin position="107"/>
        <end position="128"/>
    </location>
</feature>
<evidence type="ECO:0000313" key="2">
    <source>
        <dbReference type="EMBL" id="TGE03323.1"/>
    </source>
</evidence>
<dbReference type="Proteomes" id="UP000298337">
    <property type="component" value="Unassembled WGS sequence"/>
</dbReference>
<dbReference type="EMBL" id="SRLA01000009">
    <property type="protein sequence ID" value="TGE03323.1"/>
    <property type="molecule type" value="Genomic_DNA"/>
</dbReference>
<dbReference type="AlphaFoldDB" id="A0A4Z0P0N8"/>
<sequence>MSTAQFIRVTLNADFIINIAHIIYLERKDAPGNFAPTKNSDTSTNPVELPYLIDIALVRTTVTWGFHTKEERDARFGQLQDMMHPVTLPKLPNGTIKNTVLEATPGRSDQSSSKRSNKKPTSSRTSKVVQDETTKSADDLT</sequence>
<name>A0A4Z0P0N8_9BACT</name>
<feature type="region of interest" description="Disordered" evidence="1">
    <location>
        <begin position="85"/>
        <end position="141"/>
    </location>
</feature>
<reference evidence="2 3" key="1">
    <citation type="submission" date="2019-04" db="EMBL/GenBank/DDBJ databases">
        <authorList>
            <person name="Feng G."/>
            <person name="Zhang J."/>
            <person name="Zhu H."/>
        </authorList>
    </citation>
    <scope>NUCLEOTIDE SEQUENCE [LARGE SCALE GENOMIC DNA]</scope>
    <source>
        <strain evidence="2 3">92R-1</strain>
    </source>
</reference>
<accession>A0A4Z0P0N8</accession>
<protein>
    <submittedName>
        <fullName evidence="2">Uncharacterized protein</fullName>
    </submittedName>
</protein>
<comment type="caution">
    <text evidence="2">The sequence shown here is derived from an EMBL/GenBank/DDBJ whole genome shotgun (WGS) entry which is preliminary data.</text>
</comment>
<keyword evidence="3" id="KW-1185">Reference proteome</keyword>
<organism evidence="2 3">
    <name type="scientific">Hymenobacter fodinae</name>
    <dbReference type="NCBI Taxonomy" id="2510796"/>
    <lineage>
        <taxon>Bacteria</taxon>
        <taxon>Pseudomonadati</taxon>
        <taxon>Bacteroidota</taxon>
        <taxon>Cytophagia</taxon>
        <taxon>Cytophagales</taxon>
        <taxon>Hymenobacteraceae</taxon>
        <taxon>Hymenobacter</taxon>
    </lineage>
</organism>
<gene>
    <name evidence="2" type="ORF">EU556_25745</name>
</gene>